<comment type="caution">
    <text evidence="2">The sequence shown here is derived from an EMBL/GenBank/DDBJ whole genome shotgun (WGS) entry which is preliminary data.</text>
</comment>
<dbReference type="AlphaFoldDB" id="A0A6L4X1C1"/>
<proteinExistence type="predicted"/>
<name>A0A6L4X1C1_9BIFI</name>
<evidence type="ECO:0000313" key="2">
    <source>
        <dbReference type="EMBL" id="KAB8288324.1"/>
    </source>
</evidence>
<accession>A0A6L4X1C1</accession>
<sequence length="190" mass="21144">MRRLIRRRLWQTFGPAFVVMVIAAMCVAGVWVTRWSVSWPLPPQEYALAAVGIIVVTAVVTLAVRSVTKRLPRDMVGVALGDDTALQLVRKPHDNRDLELEDPDFRITVILFPAGLTRVFKVLELTGGEADVCWTIMQVSGGRLRVVGRDAVDPQTRLACAEQYTTDDLAGIPIDDNCVYDQRNSVLIVR</sequence>
<evidence type="ECO:0000256" key="1">
    <source>
        <dbReference type="SAM" id="Phobius"/>
    </source>
</evidence>
<keyword evidence="3" id="KW-1185">Reference proteome</keyword>
<evidence type="ECO:0000313" key="3">
    <source>
        <dbReference type="Proteomes" id="UP000482084"/>
    </source>
</evidence>
<keyword evidence="1" id="KW-0812">Transmembrane</keyword>
<protein>
    <submittedName>
        <fullName evidence="2">Uncharacterized protein</fullName>
    </submittedName>
</protein>
<gene>
    <name evidence="2" type="ORF">DSM100688_0891</name>
</gene>
<dbReference type="EMBL" id="WBSM01000003">
    <property type="protein sequence ID" value="KAB8288324.1"/>
    <property type="molecule type" value="Genomic_DNA"/>
</dbReference>
<organism evidence="2 3">
    <name type="scientific">Bifidobacterium ramosum</name>
    <dbReference type="NCBI Taxonomy" id="1798158"/>
    <lineage>
        <taxon>Bacteria</taxon>
        <taxon>Bacillati</taxon>
        <taxon>Actinomycetota</taxon>
        <taxon>Actinomycetes</taxon>
        <taxon>Bifidobacteriales</taxon>
        <taxon>Bifidobacteriaceae</taxon>
        <taxon>Bifidobacterium</taxon>
    </lineage>
</organism>
<keyword evidence="1" id="KW-0472">Membrane</keyword>
<feature type="transmembrane region" description="Helical" evidence="1">
    <location>
        <begin position="46"/>
        <end position="64"/>
    </location>
</feature>
<feature type="transmembrane region" description="Helical" evidence="1">
    <location>
        <begin position="12"/>
        <end position="34"/>
    </location>
</feature>
<keyword evidence="1" id="KW-1133">Transmembrane helix</keyword>
<dbReference type="Proteomes" id="UP000482084">
    <property type="component" value="Unassembled WGS sequence"/>
</dbReference>
<reference evidence="2 3" key="1">
    <citation type="submission" date="2019-10" db="EMBL/GenBank/DDBJ databases">
        <title>Characterization of the phylogenetic diversity of two novel species belonging to the genus Bifidobacterium: Bifidobacterium cebidarum sp. nov. and Bifidobacterium leontopitheci sp. nov.</title>
        <authorList>
            <person name="Lugli G.A."/>
            <person name="Duranti S."/>
            <person name="Milani C."/>
            <person name="Turroni F."/>
            <person name="Ventura M."/>
        </authorList>
    </citation>
    <scope>NUCLEOTIDE SEQUENCE [LARGE SCALE GENOMIC DNA]</scope>
    <source>
        <strain evidence="2 3">DSM 100688</strain>
    </source>
</reference>